<protein>
    <submittedName>
        <fullName evidence="5">Tetratricopeptide repeat protein</fullName>
    </submittedName>
</protein>
<keyword evidence="6" id="KW-1185">Reference proteome</keyword>
<evidence type="ECO:0000256" key="2">
    <source>
        <dbReference type="ARBA" id="ARBA00022803"/>
    </source>
</evidence>
<proteinExistence type="predicted"/>
<dbReference type="InterPro" id="IPR019734">
    <property type="entry name" value="TPR_rpt"/>
</dbReference>
<feature type="repeat" description="TPR" evidence="3">
    <location>
        <begin position="55"/>
        <end position="88"/>
    </location>
</feature>
<evidence type="ECO:0000313" key="6">
    <source>
        <dbReference type="Proteomes" id="UP001597601"/>
    </source>
</evidence>
<organism evidence="5 6">
    <name type="scientific">Mucilaginibacter antarcticus</name>
    <dbReference type="NCBI Taxonomy" id="1855725"/>
    <lineage>
        <taxon>Bacteria</taxon>
        <taxon>Pseudomonadati</taxon>
        <taxon>Bacteroidota</taxon>
        <taxon>Sphingobacteriia</taxon>
        <taxon>Sphingobacteriales</taxon>
        <taxon>Sphingobacteriaceae</taxon>
        <taxon>Mucilaginibacter</taxon>
    </lineage>
</organism>
<evidence type="ECO:0000256" key="1">
    <source>
        <dbReference type="ARBA" id="ARBA00022737"/>
    </source>
</evidence>
<gene>
    <name evidence="5" type="ORF">ACFSYC_00915</name>
</gene>
<sequence>MKMITKIANTALGLMLIGSAVFGQSLADAKKAIDAEQYQKANGMLKNLVNTQPSDENYFYLGWVYLTQDYADSAKAAFTKGLAADPKSAISYVGLGAVALAANDATGATSNFNQAIQLTAKKDSRPYLYIGKAYLLDAKDGKFPPAKANAAIDALTKGKTVNPKDADVLVALGNAYRSQLKSNDAYDAYQAALTLDPKSPTANVATGVLWRYANNFDDSEKQFQSALAIDPNFGPAYRELAETQKTQAQRDRKVASEKIKLAVENYKKYISLTDESVESLLRYADFLVNAGDYTTLQEVATKLSKSASVNARIYRYLGYAAYENKDYPAAQTALDSWFSKATPERILPRDYTYLGRIQLASGKDTTKAVANLEKAAELDSTSADEIYSDIATMYRAKFKWAEAAAAYEKMFQKSEGKLLLNERFYYGVSAYQAFKGQSRAAKTNKEIKPDSTWLTKADSALSFVEQKAASPIYQATQYRAYIADEKDTDYSNFKGIAKPHYERVVTLLTAKATPTAAEKRGIAEAYGYLGNYSQYRDKDIPKAEEWYTKSLEFNPEAYFAKFYFDSKASSTKPAVKKAGSK</sequence>
<keyword evidence="1" id="KW-0677">Repeat</keyword>
<comment type="caution">
    <text evidence="5">The sequence shown here is derived from an EMBL/GenBank/DDBJ whole genome shotgun (WGS) entry which is preliminary data.</text>
</comment>
<dbReference type="Proteomes" id="UP001597601">
    <property type="component" value="Unassembled WGS sequence"/>
</dbReference>
<feature type="signal peptide" evidence="4">
    <location>
        <begin position="1"/>
        <end position="23"/>
    </location>
</feature>
<dbReference type="PANTHER" id="PTHR45586">
    <property type="entry name" value="TPR REPEAT-CONTAINING PROTEIN PA4667"/>
    <property type="match status" value="1"/>
</dbReference>
<dbReference type="InterPro" id="IPR051012">
    <property type="entry name" value="CellSynth/LPSAsmb/PSIAsmb"/>
</dbReference>
<evidence type="ECO:0000256" key="4">
    <source>
        <dbReference type="SAM" id="SignalP"/>
    </source>
</evidence>
<dbReference type="InterPro" id="IPR011990">
    <property type="entry name" value="TPR-like_helical_dom_sf"/>
</dbReference>
<name>A0ABW5XJS6_9SPHI</name>
<dbReference type="SMART" id="SM00028">
    <property type="entry name" value="TPR"/>
    <property type="match status" value="7"/>
</dbReference>
<dbReference type="SUPFAM" id="SSF48452">
    <property type="entry name" value="TPR-like"/>
    <property type="match status" value="2"/>
</dbReference>
<dbReference type="PANTHER" id="PTHR45586:SF1">
    <property type="entry name" value="LIPOPOLYSACCHARIDE ASSEMBLY PROTEIN B"/>
    <property type="match status" value="1"/>
</dbReference>
<evidence type="ECO:0000256" key="3">
    <source>
        <dbReference type="PROSITE-ProRule" id="PRU00339"/>
    </source>
</evidence>
<dbReference type="RefSeq" id="WP_377122465.1">
    <property type="nucleotide sequence ID" value="NZ_JBHUON010000001.1"/>
</dbReference>
<keyword evidence="2 3" id="KW-0802">TPR repeat</keyword>
<dbReference type="Gene3D" id="1.25.40.10">
    <property type="entry name" value="Tetratricopeptide repeat domain"/>
    <property type="match status" value="3"/>
</dbReference>
<keyword evidence="4" id="KW-0732">Signal</keyword>
<feature type="repeat" description="TPR" evidence="3">
    <location>
        <begin position="166"/>
        <end position="199"/>
    </location>
</feature>
<dbReference type="Pfam" id="PF13432">
    <property type="entry name" value="TPR_16"/>
    <property type="match status" value="2"/>
</dbReference>
<accession>A0ABW5XJS6</accession>
<evidence type="ECO:0000313" key="5">
    <source>
        <dbReference type="EMBL" id="MFD2863232.1"/>
    </source>
</evidence>
<feature type="repeat" description="TPR" evidence="3">
    <location>
        <begin position="200"/>
        <end position="233"/>
    </location>
</feature>
<reference evidence="6" key="1">
    <citation type="journal article" date="2019" name="Int. J. Syst. Evol. Microbiol.">
        <title>The Global Catalogue of Microorganisms (GCM) 10K type strain sequencing project: providing services to taxonomists for standard genome sequencing and annotation.</title>
        <authorList>
            <consortium name="The Broad Institute Genomics Platform"/>
            <consortium name="The Broad Institute Genome Sequencing Center for Infectious Disease"/>
            <person name="Wu L."/>
            <person name="Ma J."/>
        </authorList>
    </citation>
    <scope>NUCLEOTIDE SEQUENCE [LARGE SCALE GENOMIC DNA]</scope>
    <source>
        <strain evidence="6">KCTC 52232</strain>
    </source>
</reference>
<dbReference type="PROSITE" id="PS50005">
    <property type="entry name" value="TPR"/>
    <property type="match status" value="3"/>
</dbReference>
<feature type="chain" id="PRO_5047030979" evidence="4">
    <location>
        <begin position="24"/>
        <end position="581"/>
    </location>
</feature>
<dbReference type="EMBL" id="JBHUON010000001">
    <property type="protein sequence ID" value="MFD2863232.1"/>
    <property type="molecule type" value="Genomic_DNA"/>
</dbReference>